<dbReference type="OrthoDB" id="27490at2759"/>
<keyword evidence="2" id="KW-0813">Transport</keyword>
<dbReference type="Pfam" id="PF08314">
    <property type="entry name" value="Sec39"/>
    <property type="match status" value="1"/>
</dbReference>
<dbReference type="PANTHER" id="PTHR15922">
    <property type="entry name" value="NEUROBLASTOMA-AMPLIFIED SEQUENCE"/>
    <property type="match status" value="1"/>
</dbReference>
<evidence type="ECO:0000256" key="3">
    <source>
        <dbReference type="ARBA" id="ARBA00022824"/>
    </source>
</evidence>
<evidence type="ECO:0000256" key="1">
    <source>
        <dbReference type="ARBA" id="ARBA00004240"/>
    </source>
</evidence>
<reference evidence="6" key="1">
    <citation type="submission" date="2021-02" db="EMBL/GenBank/DDBJ databases">
        <authorList>
            <person name="Nieuwenhuis M."/>
            <person name="Van De Peppel L.J.J."/>
        </authorList>
    </citation>
    <scope>NUCLEOTIDE SEQUENCE</scope>
    <source>
        <strain evidence="6">D49</strain>
    </source>
</reference>
<dbReference type="InterPro" id="IPR013244">
    <property type="entry name" value="Sec39_domain"/>
</dbReference>
<evidence type="ECO:0000313" key="6">
    <source>
        <dbReference type="EMBL" id="KAG5652304.1"/>
    </source>
</evidence>
<dbReference type="PANTHER" id="PTHR15922:SF2">
    <property type="entry name" value="NBAS SUBUNIT OF NRZ TETHERING COMPLEX"/>
    <property type="match status" value="1"/>
</dbReference>
<comment type="subcellular location">
    <subcellularLocation>
        <location evidence="1">Endoplasmic reticulum</location>
    </subcellularLocation>
</comment>
<dbReference type="GO" id="GO:0015031">
    <property type="term" value="P:protein transport"/>
    <property type="evidence" value="ECO:0007669"/>
    <property type="project" value="UniProtKB-KW"/>
</dbReference>
<dbReference type="Proteomes" id="UP000717328">
    <property type="component" value="Unassembled WGS sequence"/>
</dbReference>
<sequence length="1012" mass="112271">MASDHLTYWTALTNDELTIDNINQILESIQDDLWVAAATVDRVVDDVNVQKTLLELGIARTTTAVERSKDASISVFIPYNSDLVDANVPTNANQTVGIPSKLRTHFESVLNDAQLCNLRATLLQRLDRLNTFVELMKIVPAGPKDEVDDEIDEWEDDPWADGATAASSTNAKDTKPSLSLPISLSSFLVDDIVELACQLASQQWFGAVQRLLTRHGPSLWPFRFFILESISEHVHPSDFRDILPLFDTPSNSELTPTWDLWRPKEDWSESSQVQAALKDISPFTLNEDRTAIPLGRSPHPEPLTAQELLSWYTRRIDNIINTTGLIDVALATIQHGASQGIPGLDAVGEELSLLSRLVYDAPQSLDIMPDWTLSRWSSMKPSAVVQAYLAYSTPESVPNDIARLVMPYLFVLESRAERAGNPDPGIPTRLLYEYILSAPLEITAAIFEASKPTLPTAQRLIRDDGDMARLALACLYGSDVLDEWSTMSKIFECLPAWDVGRDQKGTDNITDTTISSLGAFVTPSTTRPRCSATDLLLFFQPLPIESLSRALDILDVHLESGEILSRWSVPAPLKWFLQSKADVNEQRAWANRMARRAGGNDDQLNTQEDWEWLLEDMLKLTGKGDTGLNGAFGLLSRDEVIHLFLSGLLNSGKFDIARQLLQSSGEKLSIEASKVEDICLECSREFYDNAQSGNYKFGDMKLAYDCLDVPPPTDRIVREKEFIEATSRISSFNVTSRPGIPISPIEIRLTNDRLSLVSRVLSSNSDAYKHTEVILDLARKLGFKNDVTAEVKTLAMLADTALQAEDFSRAYELSDRMVSAVLNLRANSPNVTQVAEASEVCWVACFQLGRQVEFNDVEKKLHLLGRALELCPPDKMHDVLTPWRRLEEEDIEVRQEQLSNATQNGLKASAIGKRNLSENVTSSLRARLQEFHMPSPPLLSTPDAAALASRTFRSVAANFPFSVGNRGLSQVSDRDERGSITGSLLRGDEDVSAQASRVLSKGIGWLIGADDD</sequence>
<dbReference type="AlphaFoldDB" id="A0A9P7KJR4"/>
<dbReference type="EMBL" id="JABCKI010000140">
    <property type="protein sequence ID" value="KAG5652304.1"/>
    <property type="molecule type" value="Genomic_DNA"/>
</dbReference>
<accession>A0A9P7KJR4</accession>
<organism evidence="6 7">
    <name type="scientific">Sphagnurus paluster</name>
    <dbReference type="NCBI Taxonomy" id="117069"/>
    <lineage>
        <taxon>Eukaryota</taxon>
        <taxon>Fungi</taxon>
        <taxon>Dikarya</taxon>
        <taxon>Basidiomycota</taxon>
        <taxon>Agaricomycotina</taxon>
        <taxon>Agaricomycetes</taxon>
        <taxon>Agaricomycetidae</taxon>
        <taxon>Agaricales</taxon>
        <taxon>Tricholomatineae</taxon>
        <taxon>Lyophyllaceae</taxon>
        <taxon>Sphagnurus</taxon>
    </lineage>
</organism>
<proteinExistence type="predicted"/>
<dbReference type="GO" id="GO:0000149">
    <property type="term" value="F:SNARE binding"/>
    <property type="evidence" value="ECO:0007669"/>
    <property type="project" value="TreeGrafter"/>
</dbReference>
<evidence type="ECO:0000256" key="2">
    <source>
        <dbReference type="ARBA" id="ARBA00022448"/>
    </source>
</evidence>
<keyword evidence="7" id="KW-1185">Reference proteome</keyword>
<evidence type="ECO:0000313" key="7">
    <source>
        <dbReference type="Proteomes" id="UP000717328"/>
    </source>
</evidence>
<keyword evidence="4" id="KW-0653">Protein transport</keyword>
<evidence type="ECO:0000259" key="5">
    <source>
        <dbReference type="Pfam" id="PF08314"/>
    </source>
</evidence>
<gene>
    <name evidence="6" type="ORF">H0H81_005526</name>
</gene>
<evidence type="ECO:0000256" key="4">
    <source>
        <dbReference type="ARBA" id="ARBA00022927"/>
    </source>
</evidence>
<dbReference type="GO" id="GO:0006890">
    <property type="term" value="P:retrograde vesicle-mediated transport, Golgi to endoplasmic reticulum"/>
    <property type="evidence" value="ECO:0007669"/>
    <property type="project" value="InterPro"/>
</dbReference>
<reference evidence="6" key="2">
    <citation type="submission" date="2021-10" db="EMBL/GenBank/DDBJ databases">
        <title>Phylogenomics reveals ancestral predisposition of the termite-cultivated fungus Termitomyces towards a domesticated lifestyle.</title>
        <authorList>
            <person name="Auxier B."/>
            <person name="Grum-Grzhimaylo A."/>
            <person name="Cardenas M.E."/>
            <person name="Lodge J.D."/>
            <person name="Laessoe T."/>
            <person name="Pedersen O."/>
            <person name="Smith M.E."/>
            <person name="Kuyper T.W."/>
            <person name="Franco-Molano E.A."/>
            <person name="Baroni T.J."/>
            <person name="Aanen D.K."/>
        </authorList>
    </citation>
    <scope>NUCLEOTIDE SEQUENCE</scope>
    <source>
        <strain evidence="6">D49</strain>
    </source>
</reference>
<feature type="domain" description="Sec39" evidence="5">
    <location>
        <begin position="195"/>
        <end position="893"/>
    </location>
</feature>
<dbReference type="GO" id="GO:0070939">
    <property type="term" value="C:Dsl1/NZR complex"/>
    <property type="evidence" value="ECO:0007669"/>
    <property type="project" value="TreeGrafter"/>
</dbReference>
<keyword evidence="3" id="KW-0256">Endoplasmic reticulum</keyword>
<comment type="caution">
    <text evidence="6">The sequence shown here is derived from an EMBL/GenBank/DDBJ whole genome shotgun (WGS) entry which is preliminary data.</text>
</comment>
<name>A0A9P7KJR4_9AGAR</name>
<protein>
    <recommendedName>
        <fullName evidence="5">Sec39 domain-containing protein</fullName>
    </recommendedName>
</protein>